<protein>
    <submittedName>
        <fullName evidence="2">WD40-repeat-containing domain protein</fullName>
    </submittedName>
</protein>
<evidence type="ECO:0000259" key="1">
    <source>
        <dbReference type="Pfam" id="PF10313"/>
    </source>
</evidence>
<dbReference type="Gene3D" id="2.130.10.10">
    <property type="entry name" value="YVTN repeat-like/Quinoprotein amine dehydrogenase"/>
    <property type="match status" value="1"/>
</dbReference>
<dbReference type="PANTHER" id="PTHR43991">
    <property type="entry name" value="WD REPEAT PROTEIN (AFU_ORTHOLOGUE AFUA_8G05640)-RELATED"/>
    <property type="match status" value="1"/>
</dbReference>
<accession>A0A1X2H3Y8</accession>
<sequence>MNLCTHYRQLRNLLSSTDKNIVVHPYRDALHFFDLAIGADSEESIPLPYAPTAIDAGYGYVAVAGQRGMAMVKALGSDWSATVKTGLGMNNSIGISKHTTGHPVRLTVCNNDHSMSVFTLPSMERIVNHSMPAAINQSKLIMGDHNGMEKLIYCLVIATVSPDGRRMLAASDDGHVYIYQLSQNNEYSQVAALKVTQLKDTAALACAWNHNATLFAVTCGDGTVVVYDALTLERRTTLGSIEPRKTRNAPRAIQFSKGPLDLLAYTEHVSLVNIVDVRTFETRQVIRLGPADIDSHIAGLDFSADGQSLLVALESDLVELPIDTSARRQFGSGRVHMF</sequence>
<dbReference type="Pfam" id="PF10313">
    <property type="entry name" value="DUF2415"/>
    <property type="match status" value="1"/>
</dbReference>
<dbReference type="SMART" id="SM00320">
    <property type="entry name" value="WD40"/>
    <property type="match status" value="2"/>
</dbReference>
<evidence type="ECO:0000313" key="2">
    <source>
        <dbReference type="EMBL" id="ORY93103.1"/>
    </source>
</evidence>
<dbReference type="EMBL" id="MCGN01000009">
    <property type="protein sequence ID" value="ORY93103.1"/>
    <property type="molecule type" value="Genomic_DNA"/>
</dbReference>
<dbReference type="Pfam" id="PF00400">
    <property type="entry name" value="WD40"/>
    <property type="match status" value="2"/>
</dbReference>
<dbReference type="AlphaFoldDB" id="A0A1X2H3Y8"/>
<dbReference type="PANTHER" id="PTHR43991:SF9">
    <property type="entry name" value="DUF2415 DOMAIN-CONTAINING PROTEIN"/>
    <property type="match status" value="1"/>
</dbReference>
<organism evidence="2 3">
    <name type="scientific">Syncephalastrum racemosum</name>
    <name type="common">Filamentous fungus</name>
    <dbReference type="NCBI Taxonomy" id="13706"/>
    <lineage>
        <taxon>Eukaryota</taxon>
        <taxon>Fungi</taxon>
        <taxon>Fungi incertae sedis</taxon>
        <taxon>Mucoromycota</taxon>
        <taxon>Mucoromycotina</taxon>
        <taxon>Mucoromycetes</taxon>
        <taxon>Mucorales</taxon>
        <taxon>Syncephalastraceae</taxon>
        <taxon>Syncephalastrum</taxon>
    </lineage>
</organism>
<gene>
    <name evidence="2" type="ORF">BCR43DRAFT_496328</name>
</gene>
<reference evidence="2 3" key="1">
    <citation type="submission" date="2016-07" db="EMBL/GenBank/DDBJ databases">
        <title>Pervasive Adenine N6-methylation of Active Genes in Fungi.</title>
        <authorList>
            <consortium name="DOE Joint Genome Institute"/>
            <person name="Mondo S.J."/>
            <person name="Dannebaum R.O."/>
            <person name="Kuo R.C."/>
            <person name="Labutti K."/>
            <person name="Haridas S."/>
            <person name="Kuo A."/>
            <person name="Salamov A."/>
            <person name="Ahrendt S.R."/>
            <person name="Lipzen A."/>
            <person name="Sullivan W."/>
            <person name="Andreopoulos W.B."/>
            <person name="Clum A."/>
            <person name="Lindquist E."/>
            <person name="Daum C."/>
            <person name="Ramamoorthy G.K."/>
            <person name="Gryganskyi A."/>
            <person name="Culley D."/>
            <person name="Magnuson J.K."/>
            <person name="James T.Y."/>
            <person name="O'Malley M.A."/>
            <person name="Stajich J.E."/>
            <person name="Spatafora J.W."/>
            <person name="Visel A."/>
            <person name="Grigoriev I.V."/>
        </authorList>
    </citation>
    <scope>NUCLEOTIDE SEQUENCE [LARGE SCALE GENOMIC DNA]</scope>
    <source>
        <strain evidence="2 3">NRRL 2496</strain>
    </source>
</reference>
<name>A0A1X2H3Y8_SYNRA</name>
<dbReference type="InParanoid" id="A0A1X2H3Y8"/>
<dbReference type="SUPFAM" id="SSF50978">
    <property type="entry name" value="WD40 repeat-like"/>
    <property type="match status" value="1"/>
</dbReference>
<dbReference type="InterPro" id="IPR036322">
    <property type="entry name" value="WD40_repeat_dom_sf"/>
</dbReference>
<dbReference type="Proteomes" id="UP000242180">
    <property type="component" value="Unassembled WGS sequence"/>
</dbReference>
<proteinExistence type="predicted"/>
<comment type="caution">
    <text evidence="2">The sequence shown here is derived from an EMBL/GenBank/DDBJ whole genome shotgun (WGS) entry which is preliminary data.</text>
</comment>
<dbReference type="OrthoDB" id="64353at2759"/>
<dbReference type="InterPro" id="IPR019417">
    <property type="entry name" value="DUF2415"/>
</dbReference>
<dbReference type="OMA" id="DITWASR"/>
<evidence type="ECO:0000313" key="3">
    <source>
        <dbReference type="Proteomes" id="UP000242180"/>
    </source>
</evidence>
<dbReference type="InterPro" id="IPR015943">
    <property type="entry name" value="WD40/YVTN_repeat-like_dom_sf"/>
</dbReference>
<keyword evidence="3" id="KW-1185">Reference proteome</keyword>
<feature type="domain" description="DUF2415" evidence="1">
    <location>
        <begin position="249"/>
        <end position="286"/>
    </location>
</feature>
<dbReference type="InterPro" id="IPR001680">
    <property type="entry name" value="WD40_rpt"/>
</dbReference>